<name>A0A0G1X7R5_9BACT</name>
<proteinExistence type="predicted"/>
<gene>
    <name evidence="1" type="ORF">UY33_C0048G0006</name>
</gene>
<dbReference type="EMBL" id="LCPP01000048">
    <property type="protein sequence ID" value="KKU98628.1"/>
    <property type="molecule type" value="Genomic_DNA"/>
</dbReference>
<organism evidence="1 2">
    <name type="scientific">Candidatus Amesbacteria bacterium GW2011_GWA1_48_9</name>
    <dbReference type="NCBI Taxonomy" id="1618355"/>
    <lineage>
        <taxon>Bacteria</taxon>
        <taxon>Candidatus Amesiibacteriota</taxon>
    </lineage>
</organism>
<comment type="caution">
    <text evidence="1">The sequence shown here is derived from an EMBL/GenBank/DDBJ whole genome shotgun (WGS) entry which is preliminary data.</text>
</comment>
<evidence type="ECO:0000313" key="2">
    <source>
        <dbReference type="Proteomes" id="UP000034637"/>
    </source>
</evidence>
<reference evidence="1 2" key="1">
    <citation type="journal article" date="2015" name="Nature">
        <title>rRNA introns, odd ribosomes, and small enigmatic genomes across a large radiation of phyla.</title>
        <authorList>
            <person name="Brown C.T."/>
            <person name="Hug L.A."/>
            <person name="Thomas B.C."/>
            <person name="Sharon I."/>
            <person name="Castelle C.J."/>
            <person name="Singh A."/>
            <person name="Wilkins M.J."/>
            <person name="Williams K.H."/>
            <person name="Banfield J.F."/>
        </authorList>
    </citation>
    <scope>NUCLEOTIDE SEQUENCE [LARGE SCALE GENOMIC DNA]</scope>
</reference>
<evidence type="ECO:0000313" key="1">
    <source>
        <dbReference type="EMBL" id="KKU98628.1"/>
    </source>
</evidence>
<dbReference type="Proteomes" id="UP000034637">
    <property type="component" value="Unassembled WGS sequence"/>
</dbReference>
<sequence>MSGLVFGNARVSHHCKREAETGFDAVVTEVAATMDNQLAARLIVQSCIGARKSICPGGYEMRNLAGLTDEQMQVMLRLSEI</sequence>
<dbReference type="AlphaFoldDB" id="A0A0G1X7R5"/>
<accession>A0A0G1X7R5</accession>
<protein>
    <submittedName>
        <fullName evidence="1">Uncharacterized protein</fullName>
    </submittedName>
</protein>